<gene>
    <name evidence="1" type="ORF">Chro_3046</name>
</gene>
<dbReference type="EMBL" id="CP003597">
    <property type="protein sequence ID" value="AFY88513.1"/>
    <property type="molecule type" value="Genomic_DNA"/>
</dbReference>
<evidence type="ECO:0000313" key="2">
    <source>
        <dbReference type="Proteomes" id="UP000010384"/>
    </source>
</evidence>
<protein>
    <submittedName>
        <fullName evidence="1">Rage protein</fullName>
    </submittedName>
</protein>
<dbReference type="KEGG" id="cthe:Chro_3046"/>
<organism evidence="1 2">
    <name type="scientific">Chroococcidiopsis thermalis (strain PCC 7203)</name>
    <dbReference type="NCBI Taxonomy" id="251229"/>
    <lineage>
        <taxon>Bacteria</taxon>
        <taxon>Bacillati</taxon>
        <taxon>Cyanobacteriota</taxon>
        <taxon>Cyanophyceae</taxon>
        <taxon>Chroococcidiopsidales</taxon>
        <taxon>Chroococcidiopsidaceae</taxon>
        <taxon>Chroococcidiopsis</taxon>
    </lineage>
</organism>
<name>K9U1L5_CHRTP</name>
<sequence length="48" mass="5747">MSLQFKVNKFVGAGFYQIPQTPSEILDKPARTKDKLRIFDEFPWRVRF</sequence>
<keyword evidence="2" id="KW-1185">Reference proteome</keyword>
<dbReference type="AlphaFoldDB" id="K9U1L5"/>
<evidence type="ECO:0000313" key="1">
    <source>
        <dbReference type="EMBL" id="AFY88513.1"/>
    </source>
</evidence>
<dbReference type="InParanoid" id="K9U1L5"/>
<dbReference type="HOGENOM" id="CLU_3150984_0_0_3"/>
<accession>K9U1L5</accession>
<dbReference type="Proteomes" id="UP000010384">
    <property type="component" value="Chromosome"/>
</dbReference>
<reference evidence="1 2" key="1">
    <citation type="submission" date="2012-06" db="EMBL/GenBank/DDBJ databases">
        <title>Finished chromosome of genome of Chroococcidiopsis thermalis PCC 7203.</title>
        <authorList>
            <consortium name="US DOE Joint Genome Institute"/>
            <person name="Gugger M."/>
            <person name="Coursin T."/>
            <person name="Rippka R."/>
            <person name="Tandeau De Marsac N."/>
            <person name="Huntemann M."/>
            <person name="Wei C.-L."/>
            <person name="Han J."/>
            <person name="Detter J.C."/>
            <person name="Han C."/>
            <person name="Tapia R."/>
            <person name="Davenport K."/>
            <person name="Daligault H."/>
            <person name="Erkkila T."/>
            <person name="Gu W."/>
            <person name="Munk A.C.C."/>
            <person name="Teshima H."/>
            <person name="Xu Y."/>
            <person name="Chain P."/>
            <person name="Chen A."/>
            <person name="Krypides N."/>
            <person name="Mavromatis K."/>
            <person name="Markowitz V."/>
            <person name="Szeto E."/>
            <person name="Ivanova N."/>
            <person name="Mikhailova N."/>
            <person name="Ovchinnikova G."/>
            <person name="Pagani I."/>
            <person name="Pati A."/>
            <person name="Goodwin L."/>
            <person name="Peters L."/>
            <person name="Pitluck S."/>
            <person name="Woyke T."/>
            <person name="Kerfeld C."/>
        </authorList>
    </citation>
    <scope>NUCLEOTIDE SEQUENCE [LARGE SCALE GENOMIC DNA]</scope>
    <source>
        <strain evidence="1 2">PCC 7203</strain>
    </source>
</reference>
<proteinExistence type="predicted"/>